<organism evidence="3 4">
    <name type="scientific">Folsomia candida</name>
    <name type="common">Springtail</name>
    <dbReference type="NCBI Taxonomy" id="158441"/>
    <lineage>
        <taxon>Eukaryota</taxon>
        <taxon>Metazoa</taxon>
        <taxon>Ecdysozoa</taxon>
        <taxon>Arthropoda</taxon>
        <taxon>Hexapoda</taxon>
        <taxon>Collembola</taxon>
        <taxon>Entomobryomorpha</taxon>
        <taxon>Isotomoidea</taxon>
        <taxon>Isotomidae</taxon>
        <taxon>Proisotominae</taxon>
        <taxon>Folsomia</taxon>
    </lineage>
</organism>
<keyword evidence="1" id="KW-0732">Signal</keyword>
<dbReference type="GO" id="GO:0016787">
    <property type="term" value="F:hydrolase activity"/>
    <property type="evidence" value="ECO:0007669"/>
    <property type="project" value="InterPro"/>
</dbReference>
<dbReference type="PANTHER" id="PTHR47668:SF1">
    <property type="entry name" value="DIENELACTONE HYDROLASE DOMAIN-CONTAINING PROTEIN-RELATED"/>
    <property type="match status" value="1"/>
</dbReference>
<evidence type="ECO:0000256" key="1">
    <source>
        <dbReference type="SAM" id="SignalP"/>
    </source>
</evidence>
<feature type="chain" id="PRO_5012511052" evidence="1">
    <location>
        <begin position="25"/>
        <end position="301"/>
    </location>
</feature>
<dbReference type="OrthoDB" id="17560at2759"/>
<dbReference type="EMBL" id="LNIX01000038">
    <property type="protein sequence ID" value="OXA39594.1"/>
    <property type="molecule type" value="Genomic_DNA"/>
</dbReference>
<dbReference type="Pfam" id="PF01738">
    <property type="entry name" value="DLH"/>
    <property type="match status" value="1"/>
</dbReference>
<dbReference type="AlphaFoldDB" id="A0A226D403"/>
<feature type="domain" description="Dienelactone hydrolase" evidence="2">
    <location>
        <begin position="65"/>
        <end position="239"/>
    </location>
</feature>
<gene>
    <name evidence="3" type="ORF">Fcan01_25687</name>
</gene>
<dbReference type="InterPro" id="IPR029058">
    <property type="entry name" value="AB_hydrolase_fold"/>
</dbReference>
<accession>A0A226D403</accession>
<dbReference type="PANTHER" id="PTHR47668">
    <property type="entry name" value="DIENELACTONE HYDROLASE FAMILY PROTEIN (AFU_ORTHOLOGUE AFUA_6G01940)"/>
    <property type="match status" value="1"/>
</dbReference>
<evidence type="ECO:0000313" key="3">
    <source>
        <dbReference type="EMBL" id="OXA39594.1"/>
    </source>
</evidence>
<sequence length="301" mass="33827">MFPHNLLNTFIFIMFLKFYENSSALIVSPNFENSNGILTSLPTLNNGELTIYQSCPRGNNVSSGRPILLLIYDIFGLHPHAFHYADRVANLTGYCVLVPDFFRLKPFPTKGYPPRNPNLVTKFIQRNGSFEHVVKPDIISVVDHYDADKWGAFGFCWGGKMVPLLLGDATLGQHFLASVSIHPAPVKFADVAKMSKPQKLMLLPSKDEANLVPLCTYLNRRLGRDTCETKRYTDMPHGFGGALGNWKNPRIMKNVNDSIKNLYEKDLVGVKDESVVTIDEALFKVDDCNGRRIICCASLRK</sequence>
<comment type="caution">
    <text evidence="3">The sequence shown here is derived from an EMBL/GenBank/DDBJ whole genome shotgun (WGS) entry which is preliminary data.</text>
</comment>
<dbReference type="InterPro" id="IPR002925">
    <property type="entry name" value="Dienelactn_hydro"/>
</dbReference>
<evidence type="ECO:0000259" key="2">
    <source>
        <dbReference type="Pfam" id="PF01738"/>
    </source>
</evidence>
<dbReference type="Proteomes" id="UP000198287">
    <property type="component" value="Unassembled WGS sequence"/>
</dbReference>
<keyword evidence="4" id="KW-1185">Reference proteome</keyword>
<dbReference type="SUPFAM" id="SSF53474">
    <property type="entry name" value="alpha/beta-Hydrolases"/>
    <property type="match status" value="1"/>
</dbReference>
<proteinExistence type="predicted"/>
<protein>
    <submittedName>
        <fullName evidence="3">Carboxymethylenebutenolidase</fullName>
    </submittedName>
</protein>
<feature type="signal peptide" evidence="1">
    <location>
        <begin position="1"/>
        <end position="24"/>
    </location>
</feature>
<dbReference type="Gene3D" id="3.40.50.1820">
    <property type="entry name" value="alpha/beta hydrolase"/>
    <property type="match status" value="1"/>
</dbReference>
<evidence type="ECO:0000313" key="4">
    <source>
        <dbReference type="Proteomes" id="UP000198287"/>
    </source>
</evidence>
<name>A0A226D403_FOLCA</name>
<reference evidence="3 4" key="1">
    <citation type="submission" date="2015-12" db="EMBL/GenBank/DDBJ databases">
        <title>The genome of Folsomia candida.</title>
        <authorList>
            <person name="Faddeeva A."/>
            <person name="Derks M.F."/>
            <person name="Anvar Y."/>
            <person name="Smit S."/>
            <person name="Van Straalen N."/>
            <person name="Roelofs D."/>
        </authorList>
    </citation>
    <scope>NUCLEOTIDE SEQUENCE [LARGE SCALE GENOMIC DNA]</scope>
    <source>
        <strain evidence="3 4">VU population</strain>
        <tissue evidence="3">Whole body</tissue>
    </source>
</reference>